<organism evidence="2">
    <name type="scientific">marine sediment metagenome</name>
    <dbReference type="NCBI Taxonomy" id="412755"/>
    <lineage>
        <taxon>unclassified sequences</taxon>
        <taxon>metagenomes</taxon>
        <taxon>ecological metagenomes</taxon>
    </lineage>
</organism>
<dbReference type="EMBL" id="LAZR01022833">
    <property type="protein sequence ID" value="KKL80508.1"/>
    <property type="molecule type" value="Genomic_DNA"/>
</dbReference>
<name>A0A0F9F2E8_9ZZZZ</name>
<comment type="caution">
    <text evidence="2">The sequence shown here is derived from an EMBL/GenBank/DDBJ whole genome shotgun (WGS) entry which is preliminary data.</text>
</comment>
<proteinExistence type="predicted"/>
<accession>A0A0F9F2E8</accession>
<feature type="domain" description="DUF6795" evidence="1">
    <location>
        <begin position="25"/>
        <end position="128"/>
    </location>
</feature>
<dbReference type="InterPro" id="IPR046474">
    <property type="entry name" value="DUF6795"/>
</dbReference>
<protein>
    <recommendedName>
        <fullName evidence="1">DUF6795 domain-containing protein</fullName>
    </recommendedName>
</protein>
<evidence type="ECO:0000259" key="1">
    <source>
        <dbReference type="Pfam" id="PF20598"/>
    </source>
</evidence>
<sequence length="176" mass="20211">MSFLTTLKKFGNNIGAYKVHLCPEVKGQANEKGKPLSNVKIERVLNFSDGKSVEDFTYTDKNGSFSLPEINIRSNQPAVPLAEIFTSQAIYLSYNNEEYCLWGSRLSGVKYREEYARKLRQLIADISNGKILFKFQNKKTEGYKFEALSICRWSDDFEVVEQNAYFDLSEIETDNN</sequence>
<gene>
    <name evidence="2" type="ORF">LCGC14_2004060</name>
</gene>
<dbReference type="Pfam" id="PF20598">
    <property type="entry name" value="DUF6795"/>
    <property type="match status" value="1"/>
</dbReference>
<dbReference type="AlphaFoldDB" id="A0A0F9F2E8"/>
<reference evidence="2" key="1">
    <citation type="journal article" date="2015" name="Nature">
        <title>Complex archaea that bridge the gap between prokaryotes and eukaryotes.</title>
        <authorList>
            <person name="Spang A."/>
            <person name="Saw J.H."/>
            <person name="Jorgensen S.L."/>
            <person name="Zaremba-Niedzwiedzka K."/>
            <person name="Martijn J."/>
            <person name="Lind A.E."/>
            <person name="van Eijk R."/>
            <person name="Schleper C."/>
            <person name="Guy L."/>
            <person name="Ettema T.J."/>
        </authorList>
    </citation>
    <scope>NUCLEOTIDE SEQUENCE</scope>
</reference>
<evidence type="ECO:0000313" key="2">
    <source>
        <dbReference type="EMBL" id="KKL80508.1"/>
    </source>
</evidence>